<keyword evidence="16" id="KW-1185">Reference proteome</keyword>
<reference evidence="15 16" key="1">
    <citation type="submission" date="2016-02" db="EMBL/GenBank/DDBJ databases">
        <title>Comparative genomic and transcriptomic foundation for Pichia pastoris.</title>
        <authorList>
            <person name="Love K.R."/>
            <person name="Shah K.A."/>
            <person name="Whittaker C.A."/>
            <person name="Wu J."/>
            <person name="Bartlett M.C."/>
            <person name="Ma D."/>
            <person name="Leeson R.L."/>
            <person name="Priest M."/>
            <person name="Young S.K."/>
            <person name="Love J.C."/>
        </authorList>
    </citation>
    <scope>NUCLEOTIDE SEQUENCE [LARGE SCALE GENOMIC DNA]</scope>
    <source>
        <strain evidence="15 16">ATCC 28485</strain>
    </source>
</reference>
<feature type="active site" description="Proton donor/acceptor" evidence="13">
    <location>
        <position position="220"/>
    </location>
</feature>
<gene>
    <name evidence="15" type="ORF">ATY40_BA7500365</name>
</gene>
<keyword evidence="11" id="KW-0539">Nucleus</keyword>
<dbReference type="PANTHER" id="PTHR10615:SF219">
    <property type="entry name" value="HISTONE ACETYLTRANSFERASE KAT5"/>
    <property type="match status" value="1"/>
</dbReference>
<dbReference type="AlphaFoldDB" id="A0A1B2J671"/>
<dbReference type="Gene3D" id="3.30.60.60">
    <property type="entry name" value="N-acetyl transferase-like"/>
    <property type="match status" value="1"/>
</dbReference>
<evidence type="ECO:0000256" key="10">
    <source>
        <dbReference type="ARBA" id="ARBA00023163"/>
    </source>
</evidence>
<keyword evidence="5" id="KW-0479">Metal-binding</keyword>
<evidence type="ECO:0000313" key="15">
    <source>
        <dbReference type="EMBL" id="ANZ73494.1"/>
    </source>
</evidence>
<keyword evidence="10" id="KW-0804">Transcription</keyword>
<evidence type="ECO:0000256" key="8">
    <source>
        <dbReference type="ARBA" id="ARBA00022990"/>
    </source>
</evidence>
<evidence type="ECO:0000256" key="1">
    <source>
        <dbReference type="ARBA" id="ARBA00004123"/>
    </source>
</evidence>
<evidence type="ECO:0000256" key="12">
    <source>
        <dbReference type="ARBA" id="ARBA00023315"/>
    </source>
</evidence>
<evidence type="ECO:0000256" key="13">
    <source>
        <dbReference type="PIRSR" id="PIRSR602717-51"/>
    </source>
</evidence>
<accession>A0A1B2J671</accession>
<comment type="similarity">
    <text evidence="2">Belongs to the MYST (SAS/MOZ) family.</text>
</comment>
<dbReference type="InterPro" id="IPR016181">
    <property type="entry name" value="Acyl_CoA_acyltransferase"/>
</dbReference>
<keyword evidence="12" id="KW-0012">Acyltransferase</keyword>
<dbReference type="Proteomes" id="UP000094565">
    <property type="component" value="Chromosome 1"/>
</dbReference>
<evidence type="ECO:0000256" key="6">
    <source>
        <dbReference type="ARBA" id="ARBA00022771"/>
    </source>
</evidence>
<keyword evidence="6" id="KW-0863">Zinc-finger</keyword>
<dbReference type="Gene3D" id="3.40.630.30">
    <property type="match status" value="1"/>
</dbReference>
<dbReference type="Pfam" id="PF01853">
    <property type="entry name" value="MOZ_SAS"/>
    <property type="match status" value="1"/>
</dbReference>
<keyword evidence="4" id="KW-0808">Transferase</keyword>
<dbReference type="PROSITE" id="PS51726">
    <property type="entry name" value="MYST_HAT"/>
    <property type="match status" value="1"/>
</dbReference>
<dbReference type="EC" id="2.3.1.48" evidence="3"/>
<keyword evidence="9" id="KW-0805">Transcription regulation</keyword>
<comment type="subcellular location">
    <subcellularLocation>
        <location evidence="1">Nucleus</location>
    </subcellularLocation>
</comment>
<dbReference type="GO" id="GO:0046972">
    <property type="term" value="F:histone H4K16 acetyltransferase activity"/>
    <property type="evidence" value="ECO:0007669"/>
    <property type="project" value="TreeGrafter"/>
</dbReference>
<evidence type="ECO:0000256" key="11">
    <source>
        <dbReference type="ARBA" id="ARBA00023242"/>
    </source>
</evidence>
<organism evidence="15 16">
    <name type="scientific">Komagataella pastoris</name>
    <name type="common">Yeast</name>
    <name type="synonym">Pichia pastoris</name>
    <dbReference type="NCBI Taxonomy" id="4922"/>
    <lineage>
        <taxon>Eukaryota</taxon>
        <taxon>Fungi</taxon>
        <taxon>Dikarya</taxon>
        <taxon>Ascomycota</taxon>
        <taxon>Saccharomycotina</taxon>
        <taxon>Pichiomycetes</taxon>
        <taxon>Pichiales</taxon>
        <taxon>Pichiaceae</taxon>
        <taxon>Komagataella</taxon>
    </lineage>
</organism>
<dbReference type="GO" id="GO:0006355">
    <property type="term" value="P:regulation of DNA-templated transcription"/>
    <property type="evidence" value="ECO:0007669"/>
    <property type="project" value="InterPro"/>
</dbReference>
<protein>
    <recommendedName>
        <fullName evidence="3">histone acetyltransferase</fullName>
        <ecNumber evidence="3">2.3.1.48</ecNumber>
    </recommendedName>
</protein>
<dbReference type="SUPFAM" id="SSF55729">
    <property type="entry name" value="Acyl-CoA N-acyltransferases (Nat)"/>
    <property type="match status" value="1"/>
</dbReference>
<evidence type="ECO:0000256" key="5">
    <source>
        <dbReference type="ARBA" id="ARBA00022723"/>
    </source>
</evidence>
<proteinExistence type="inferred from homology"/>
<evidence type="ECO:0000313" key="16">
    <source>
        <dbReference type="Proteomes" id="UP000094565"/>
    </source>
</evidence>
<evidence type="ECO:0000259" key="14">
    <source>
        <dbReference type="PROSITE" id="PS51726"/>
    </source>
</evidence>
<name>A0A1B2J671_PICPA</name>
<dbReference type="GO" id="GO:0005634">
    <property type="term" value="C:nucleus"/>
    <property type="evidence" value="ECO:0007669"/>
    <property type="project" value="UniProtKB-SubCell"/>
</dbReference>
<keyword evidence="7" id="KW-0862">Zinc</keyword>
<keyword evidence="8" id="KW-0007">Acetylation</keyword>
<sequence length="327" mass="38186">MSDNEGFYGVTQNRNIRRVRLGDNEFDTLYGNSVYFLEGHHDMLGYEAVNAHQRIHHRKHSGPQINGDTDSYWLDTLYVCDLCFKYTRDEALLNSHLSVCKHNYRFPGKTMYKDDFIIKKVSGYRHTILCQNLCLFAKLFLDSKSVYFSIENFDFYVVLGESNGRRVPMGFFSKELLSWDENNLACILIFPPFQRKRLGHLLIEFSYELSRFEGKVSGPEFPLSAFGKIGYLKYWSKVICRELLYGRFKECQSITLQKLSKFTCIRAKDLISTLDYMGSWFTTSDIDESKSPDQYPLVISRSVLKQWVKGESTKCEKLIQEDSLVLY</sequence>
<dbReference type="PANTHER" id="PTHR10615">
    <property type="entry name" value="HISTONE ACETYLTRANSFERASE"/>
    <property type="match status" value="1"/>
</dbReference>
<dbReference type="InterPro" id="IPR050603">
    <property type="entry name" value="MYST_HAT"/>
</dbReference>
<dbReference type="OrthoDB" id="787137at2759"/>
<evidence type="ECO:0000256" key="2">
    <source>
        <dbReference type="ARBA" id="ARBA00010107"/>
    </source>
</evidence>
<evidence type="ECO:0000256" key="7">
    <source>
        <dbReference type="ARBA" id="ARBA00022833"/>
    </source>
</evidence>
<dbReference type="InterPro" id="IPR002717">
    <property type="entry name" value="HAT_MYST-type"/>
</dbReference>
<dbReference type="GO" id="GO:0035267">
    <property type="term" value="C:NuA4 histone acetyltransferase complex"/>
    <property type="evidence" value="ECO:0007669"/>
    <property type="project" value="TreeGrafter"/>
</dbReference>
<evidence type="ECO:0000256" key="4">
    <source>
        <dbReference type="ARBA" id="ARBA00022679"/>
    </source>
</evidence>
<evidence type="ECO:0000256" key="3">
    <source>
        <dbReference type="ARBA" id="ARBA00013184"/>
    </source>
</evidence>
<dbReference type="InterPro" id="IPR036388">
    <property type="entry name" value="WH-like_DNA-bd_sf"/>
</dbReference>
<dbReference type="GO" id="GO:0008270">
    <property type="term" value="F:zinc ion binding"/>
    <property type="evidence" value="ECO:0007669"/>
    <property type="project" value="UniProtKB-KW"/>
</dbReference>
<dbReference type="Gene3D" id="1.10.10.10">
    <property type="entry name" value="Winged helix-like DNA-binding domain superfamily/Winged helix DNA-binding domain"/>
    <property type="match status" value="1"/>
</dbReference>
<dbReference type="EMBL" id="CP014584">
    <property type="protein sequence ID" value="ANZ73494.1"/>
    <property type="molecule type" value="Genomic_DNA"/>
</dbReference>
<feature type="domain" description="MYST-type HAT" evidence="14">
    <location>
        <begin position="11"/>
        <end position="309"/>
    </location>
</feature>
<evidence type="ECO:0000256" key="9">
    <source>
        <dbReference type="ARBA" id="ARBA00023015"/>
    </source>
</evidence>